<keyword evidence="22" id="KW-1185">Reference proteome</keyword>
<gene>
    <name evidence="21" type="ORF">Taro_031254</name>
</gene>
<dbReference type="InterPro" id="IPR001828">
    <property type="entry name" value="ANF_lig-bd_rcpt"/>
</dbReference>
<dbReference type="InterPro" id="IPR028082">
    <property type="entry name" value="Peripla_BP_I"/>
</dbReference>
<comment type="subcellular location">
    <subcellularLocation>
        <location evidence="1">Membrane</location>
        <topology evidence="1">Multi-pass membrane protein</topology>
    </subcellularLocation>
</comment>
<evidence type="ECO:0000256" key="17">
    <source>
        <dbReference type="SAM" id="MobiDB-lite"/>
    </source>
</evidence>
<accession>A0A843VU59</accession>
<dbReference type="Pfam" id="PF00060">
    <property type="entry name" value="Lig_chan"/>
    <property type="match status" value="1"/>
</dbReference>
<keyword evidence="5 18" id="KW-0812">Transmembrane</keyword>
<evidence type="ECO:0000256" key="11">
    <source>
        <dbReference type="ARBA" id="ARBA00023180"/>
    </source>
</evidence>
<feature type="disulfide bond" evidence="16">
    <location>
        <begin position="766"/>
        <end position="822"/>
    </location>
</feature>
<dbReference type="Pfam" id="PF01094">
    <property type="entry name" value="ANF_receptor"/>
    <property type="match status" value="1"/>
</dbReference>
<dbReference type="GO" id="GO:0016020">
    <property type="term" value="C:membrane"/>
    <property type="evidence" value="ECO:0007669"/>
    <property type="project" value="UniProtKB-SubCell"/>
</dbReference>
<dbReference type="InterPro" id="IPR001320">
    <property type="entry name" value="Iontro_rcpt_C"/>
</dbReference>
<dbReference type="SMART" id="SM00079">
    <property type="entry name" value="PBPe"/>
    <property type="match status" value="1"/>
</dbReference>
<evidence type="ECO:0000256" key="4">
    <source>
        <dbReference type="ARBA" id="ARBA00022448"/>
    </source>
</evidence>
<protein>
    <recommendedName>
        <fullName evidence="15">Glutamate receptor</fullName>
    </recommendedName>
</protein>
<dbReference type="SUPFAM" id="SSF53850">
    <property type="entry name" value="Periplasmic binding protein-like II"/>
    <property type="match status" value="1"/>
</dbReference>
<keyword evidence="10 15" id="KW-0675">Receptor</keyword>
<evidence type="ECO:0000256" key="6">
    <source>
        <dbReference type="ARBA" id="ARBA00022729"/>
    </source>
</evidence>
<feature type="chain" id="PRO_5032847836" description="Glutamate receptor" evidence="19">
    <location>
        <begin position="38"/>
        <end position="947"/>
    </location>
</feature>
<evidence type="ECO:0000256" key="12">
    <source>
        <dbReference type="ARBA" id="ARBA00023286"/>
    </source>
</evidence>
<dbReference type="PANTHER" id="PTHR34836:SF1">
    <property type="entry name" value="OS09G0428600 PROTEIN"/>
    <property type="match status" value="1"/>
</dbReference>
<dbReference type="FunFam" id="3.40.50.2300:FF:000188">
    <property type="entry name" value="Glutamate receptor"/>
    <property type="match status" value="1"/>
</dbReference>
<dbReference type="CDD" id="cd13686">
    <property type="entry name" value="GluR_Plant"/>
    <property type="match status" value="1"/>
</dbReference>
<keyword evidence="11" id="KW-0325">Glycoprotein</keyword>
<evidence type="ECO:0000256" key="2">
    <source>
        <dbReference type="ARBA" id="ARBA00008685"/>
    </source>
</evidence>
<proteinExistence type="inferred from homology"/>
<evidence type="ECO:0000256" key="15">
    <source>
        <dbReference type="PIRNR" id="PIRNR037090"/>
    </source>
</evidence>
<dbReference type="EMBL" id="NMUH01002203">
    <property type="protein sequence ID" value="MQL98536.1"/>
    <property type="molecule type" value="Genomic_DNA"/>
</dbReference>
<dbReference type="FunFam" id="3.40.190.10:FF:000054">
    <property type="entry name" value="Glutamate receptor"/>
    <property type="match status" value="1"/>
</dbReference>
<evidence type="ECO:0000256" key="14">
    <source>
        <dbReference type="ARBA" id="ARBA00049638"/>
    </source>
</evidence>
<keyword evidence="8 15" id="KW-0406">Ion transport</keyword>
<dbReference type="GO" id="GO:0015276">
    <property type="term" value="F:ligand-gated monoatomic ion channel activity"/>
    <property type="evidence" value="ECO:0007669"/>
    <property type="project" value="InterPro"/>
</dbReference>
<evidence type="ECO:0000256" key="13">
    <source>
        <dbReference type="ARBA" id="ARBA00023303"/>
    </source>
</evidence>
<evidence type="ECO:0000256" key="5">
    <source>
        <dbReference type="ARBA" id="ARBA00022692"/>
    </source>
</evidence>
<feature type="signal peptide" evidence="19">
    <location>
        <begin position="1"/>
        <end position="37"/>
    </location>
</feature>
<comment type="function">
    <text evidence="15">Glutamate-gated receptor that probably acts as non-selective cation channel.</text>
</comment>
<keyword evidence="7 18" id="KW-1133">Transmembrane helix</keyword>
<evidence type="ECO:0000313" key="22">
    <source>
        <dbReference type="Proteomes" id="UP000652761"/>
    </source>
</evidence>
<evidence type="ECO:0000313" key="21">
    <source>
        <dbReference type="EMBL" id="MQL98536.1"/>
    </source>
</evidence>
<dbReference type="AlphaFoldDB" id="A0A843VU59"/>
<comment type="similarity">
    <text evidence="2 15">Belongs to the glutamate-gated ion channel (TC 1.A.10.1) family.</text>
</comment>
<evidence type="ECO:0000259" key="20">
    <source>
        <dbReference type="SMART" id="SM00079"/>
    </source>
</evidence>
<dbReference type="PIRSF" id="PIRSF037090">
    <property type="entry name" value="Iontro_Glu-like_rcpt_pln"/>
    <property type="match status" value="1"/>
</dbReference>
<feature type="transmembrane region" description="Helical" evidence="18">
    <location>
        <begin position="839"/>
        <end position="862"/>
    </location>
</feature>
<evidence type="ECO:0000256" key="9">
    <source>
        <dbReference type="ARBA" id="ARBA00023136"/>
    </source>
</evidence>
<evidence type="ECO:0000256" key="8">
    <source>
        <dbReference type="ARBA" id="ARBA00023065"/>
    </source>
</evidence>
<evidence type="ECO:0000256" key="10">
    <source>
        <dbReference type="ARBA" id="ARBA00023170"/>
    </source>
</evidence>
<keyword evidence="4 15" id="KW-0813">Transport</keyword>
<keyword evidence="12 15" id="KW-1071">Ligand-gated ion channel</keyword>
<evidence type="ECO:0000256" key="18">
    <source>
        <dbReference type="SAM" id="Phobius"/>
    </source>
</evidence>
<feature type="region of interest" description="Disordered" evidence="17">
    <location>
        <begin position="891"/>
        <end position="947"/>
    </location>
</feature>
<dbReference type="InterPro" id="IPR015683">
    <property type="entry name" value="Ionotropic_Glu_rcpt"/>
</dbReference>
<dbReference type="Gene3D" id="3.40.50.2300">
    <property type="match status" value="3"/>
</dbReference>
<comment type="function">
    <text evidence="14">Glutamate-gated receptor that probably acts as a non-selective cation channel. May be involved in light-signal transduction and calcium homeostasis via the regulation of calcium influx into cells.</text>
</comment>
<feature type="domain" description="Ionotropic glutamate receptor C-terminal" evidence="20">
    <location>
        <begin position="477"/>
        <end position="818"/>
    </location>
</feature>
<keyword evidence="6 19" id="KW-0732">Signal</keyword>
<keyword evidence="13 15" id="KW-0407">Ion channel</keyword>
<reference evidence="21" key="1">
    <citation type="submission" date="2017-07" db="EMBL/GenBank/DDBJ databases">
        <title>Taro Niue Genome Assembly and Annotation.</title>
        <authorList>
            <person name="Atibalentja N."/>
            <person name="Keating K."/>
            <person name="Fields C.J."/>
        </authorList>
    </citation>
    <scope>NUCLEOTIDE SEQUENCE</scope>
    <source>
        <strain evidence="21">Niue_2</strain>
        <tissue evidence="21">Leaf</tissue>
    </source>
</reference>
<dbReference type="CDD" id="cd19990">
    <property type="entry name" value="PBP1_GABAb_receptor_plant"/>
    <property type="match status" value="1"/>
</dbReference>
<sequence>MAGNPPVRPLLRRPSCPFLLAACSLLLQLLSFSSAAAENGSGGVQEFKVGVVLDLESLSGKISHTCINMAISDFNARHPNATRRLVLRTGNSSGDVVGAAFAAIDLLKNEQVQAIVGPQTSSEAVFLADLGSKSHVPIFTFSVTSPSVSRSQNPYFVRGVPNDATQAKPIAALVQAFGWKRVVLVYEDTCYGAGPVPFLVDAFNDVDARVSHRCVIHSEATDGEIEKELYKLMGMQTRVFVVHMGWTLGFRLFSRAKAVGMMGKGYVWIITDGLASLLDSVDAATVFDSMQGVIGVKPYMPTTPDLNDFKRRWRRQFLRENPDCDVTEPDTDGLRAYDAVWALALAAENTSTATPPRFAGVPSTADSTSDLAAVGVSEAGRGLLEAILRTKFDGLTGEFHLIDGELHAPGYKVVNVIDGTAIEVGFWTPYGGLSRRLDWKKKNYSTSKEDIGHIIWPGELEGVPRGWVAPTSEKKMRIGVPRESGFDSIMKVEYHPVTNETIVSGYVIEVFEAAVNELPYAIPFEYVPFSGNYDSLINELYLQKFDAVVGDVTITWNRSHYVDFTLPFTPRGVAMVVPARYLGGKSGWIFLEPLVLELWLAAGGFFLFTAFVIWLLEHRVNPEFRGPPSYHVGAVLYFSFSTLVFAHKERVVRNLTRVVVVVWLFVVLILTSSYTASLASMFTLRKLQPRVADVVELRNNGERVGYPKGSFVLGLLKGRGFKDYQLKPYLSPQDFEAALANGTSNGGVAAVMNEIPYLQVFLKQYCFNYTMTPLTNNTEGFGFAFPKGSPLVNDLSRAILNLTDSNTMSEIQKRWFGDQNACEEDNTDPSVNVLDFRSFWGLFLITGAASTTSLLIFVVSFLRENRHVLRRETSGMPVRQKLLAVLRHFDLPKQPSSPGSSPPRHGDAVMDGGQTPRSRTDHDGYGSPWSMSDHTFLEGTPSEEMQH</sequence>
<dbReference type="InterPro" id="IPR044440">
    <property type="entry name" value="GABAb_receptor_plant_PBP1"/>
</dbReference>
<comment type="caution">
    <text evidence="21">The sequence shown here is derived from an EMBL/GenBank/DDBJ whole genome shotgun (WGS) entry which is preliminary data.</text>
</comment>
<evidence type="ECO:0000256" key="3">
    <source>
        <dbReference type="ARBA" id="ARBA00011095"/>
    </source>
</evidence>
<feature type="transmembrane region" description="Helical" evidence="18">
    <location>
        <begin position="658"/>
        <end position="682"/>
    </location>
</feature>
<comment type="subunit">
    <text evidence="3">May form heteromers.</text>
</comment>
<dbReference type="SUPFAM" id="SSF53822">
    <property type="entry name" value="Periplasmic binding protein-like I"/>
    <property type="match status" value="1"/>
</dbReference>
<dbReference type="Proteomes" id="UP000652761">
    <property type="component" value="Unassembled WGS sequence"/>
</dbReference>
<organism evidence="21 22">
    <name type="scientific">Colocasia esculenta</name>
    <name type="common">Wild taro</name>
    <name type="synonym">Arum esculentum</name>
    <dbReference type="NCBI Taxonomy" id="4460"/>
    <lineage>
        <taxon>Eukaryota</taxon>
        <taxon>Viridiplantae</taxon>
        <taxon>Streptophyta</taxon>
        <taxon>Embryophyta</taxon>
        <taxon>Tracheophyta</taxon>
        <taxon>Spermatophyta</taxon>
        <taxon>Magnoliopsida</taxon>
        <taxon>Liliopsida</taxon>
        <taxon>Araceae</taxon>
        <taxon>Aroideae</taxon>
        <taxon>Colocasieae</taxon>
        <taxon>Colocasia</taxon>
    </lineage>
</organism>
<evidence type="ECO:0000256" key="7">
    <source>
        <dbReference type="ARBA" id="ARBA00022989"/>
    </source>
</evidence>
<dbReference type="GO" id="GO:0004930">
    <property type="term" value="F:G protein-coupled receptor activity"/>
    <property type="evidence" value="ECO:0007669"/>
    <property type="project" value="InterPro"/>
</dbReference>
<dbReference type="FunFam" id="1.10.287.70:FF:000037">
    <property type="entry name" value="Glutamate receptor"/>
    <property type="match status" value="1"/>
</dbReference>
<dbReference type="Gene3D" id="1.10.287.70">
    <property type="match status" value="1"/>
</dbReference>
<feature type="transmembrane region" description="Helical" evidence="18">
    <location>
        <begin position="594"/>
        <end position="616"/>
    </location>
</feature>
<dbReference type="PRINTS" id="PR00248">
    <property type="entry name" value="GPCRMGR"/>
</dbReference>
<evidence type="ECO:0000256" key="19">
    <source>
        <dbReference type="SAM" id="SignalP"/>
    </source>
</evidence>
<keyword evidence="16" id="KW-1015">Disulfide bond</keyword>
<dbReference type="InterPro" id="IPR000337">
    <property type="entry name" value="GPCR_3"/>
</dbReference>
<dbReference type="InterPro" id="IPR017103">
    <property type="entry name" value="Iontropic_Glu_rcpt_pln"/>
</dbReference>
<name>A0A843VU59_COLES</name>
<dbReference type="Gene3D" id="3.40.190.10">
    <property type="entry name" value="Periplasmic binding protein-like II"/>
    <property type="match status" value="2"/>
</dbReference>
<dbReference type="OrthoDB" id="5984008at2759"/>
<keyword evidence="9 15" id="KW-0472">Membrane</keyword>
<dbReference type="PANTHER" id="PTHR34836">
    <property type="entry name" value="OS06G0188250 PROTEIN"/>
    <property type="match status" value="1"/>
</dbReference>
<evidence type="ECO:0000256" key="16">
    <source>
        <dbReference type="PIRSR" id="PIRSR037090-50"/>
    </source>
</evidence>
<evidence type="ECO:0000256" key="1">
    <source>
        <dbReference type="ARBA" id="ARBA00004141"/>
    </source>
</evidence>